<evidence type="ECO:0008006" key="4">
    <source>
        <dbReference type="Google" id="ProtNLM"/>
    </source>
</evidence>
<name>A0A6J3LU85_9PEZI</name>
<evidence type="ECO:0000256" key="1">
    <source>
        <dbReference type="SAM" id="MobiDB-lite"/>
    </source>
</evidence>
<feature type="region of interest" description="Disordered" evidence="1">
    <location>
        <begin position="192"/>
        <end position="211"/>
    </location>
</feature>
<evidence type="ECO:0000313" key="3">
    <source>
        <dbReference type="RefSeq" id="XP_033455218.1"/>
    </source>
</evidence>
<sequence length="511" mass="57885">MASDNIIRLAKSCQKIFTDTLTQVSEPTHLEGWLEAQASRLRIWTNTLGVFAESELSIAHRLSNNTSDANTIAQFLDALEYNLELLQSTVLGTELPAAAAQESDGEFSDVSAESIPSDDDRMITRQKDRIEGGLRRLTFVANKIRLQEIEQDLKKVAEFQPLGTDGAPLENKFQRFIAATLHWAFGPAQNFGKTGLPASAQSREPNDPDREIEHYRIPEYLRERVGRTMLDRWRRISYQRHHSNGLARAMNSSATGNTPSLVDPQIHPNDDRMMSNDSYGKNPKISIRDPETSAPELIADDVLPKESGNSQKAVLNSVRDGTLCYPVLPRVNPGTESFSCTICGSLKPARLLQRLEWHAHVMQDMSPYFCIHVDCPEPQVTYQTIEAWLRHCRRAHARYCWTCNACPQEVPNQFEDPDEFSRHFKEQHADHNAFKSQHADLERVTEALIEFTRQLILEKIPRCLFCGFEPENDQGGSNEAVMNHMAKQHMHGLALASMPWDIPRAEEVSKE</sequence>
<proteinExistence type="predicted"/>
<keyword evidence="2" id="KW-1185">Reference proteome</keyword>
<dbReference type="GeneID" id="54356835"/>
<dbReference type="Proteomes" id="UP000504637">
    <property type="component" value="Unplaced"/>
</dbReference>
<protein>
    <recommendedName>
        <fullName evidence="4">C2H2-type domain-containing protein</fullName>
    </recommendedName>
</protein>
<dbReference type="AlphaFoldDB" id="A0A6J3LU85"/>
<dbReference type="RefSeq" id="XP_033455218.1">
    <property type="nucleotide sequence ID" value="XM_033599036.1"/>
</dbReference>
<gene>
    <name evidence="3" type="ORF">K489DRAFT_130067</name>
</gene>
<accession>A0A6J3LU85</accession>
<reference evidence="3" key="3">
    <citation type="submission" date="2025-08" db="UniProtKB">
        <authorList>
            <consortium name="RefSeq"/>
        </authorList>
    </citation>
    <scope>IDENTIFICATION</scope>
    <source>
        <strain evidence="3">CBS 342.82</strain>
    </source>
</reference>
<feature type="compositionally biased region" description="Polar residues" evidence="1">
    <location>
        <begin position="250"/>
        <end position="260"/>
    </location>
</feature>
<reference evidence="3" key="2">
    <citation type="submission" date="2020-04" db="EMBL/GenBank/DDBJ databases">
        <authorList>
            <consortium name="NCBI Genome Project"/>
        </authorList>
    </citation>
    <scope>NUCLEOTIDE SEQUENCE</scope>
    <source>
        <strain evidence="3">CBS 342.82</strain>
    </source>
</reference>
<feature type="region of interest" description="Disordered" evidence="1">
    <location>
        <begin position="250"/>
        <end position="271"/>
    </location>
</feature>
<evidence type="ECO:0000313" key="2">
    <source>
        <dbReference type="Proteomes" id="UP000504637"/>
    </source>
</evidence>
<reference evidence="3" key="1">
    <citation type="submission" date="2020-01" db="EMBL/GenBank/DDBJ databases">
        <authorList>
            <consortium name="DOE Joint Genome Institute"/>
            <person name="Haridas S."/>
            <person name="Albert R."/>
            <person name="Binder M."/>
            <person name="Bloem J."/>
            <person name="Labutti K."/>
            <person name="Salamov A."/>
            <person name="Andreopoulos B."/>
            <person name="Baker S.E."/>
            <person name="Barry K."/>
            <person name="Bills G."/>
            <person name="Bluhm B.H."/>
            <person name="Cannon C."/>
            <person name="Castanera R."/>
            <person name="Culley D.E."/>
            <person name="Daum C."/>
            <person name="Ezra D."/>
            <person name="Gonzalez J.B."/>
            <person name="Henrissat B."/>
            <person name="Kuo A."/>
            <person name="Liang C."/>
            <person name="Lipzen A."/>
            <person name="Lutzoni F."/>
            <person name="Magnuson J."/>
            <person name="Mondo S."/>
            <person name="Nolan M."/>
            <person name="Ohm R."/>
            <person name="Pangilinan J."/>
            <person name="Park H.-J."/>
            <person name="Ramirez L."/>
            <person name="Alfaro M."/>
            <person name="Sun H."/>
            <person name="Tritt A."/>
            <person name="Yoshinaga Y."/>
            <person name="Zwiers L.-H."/>
            <person name="Turgeon B.G."/>
            <person name="Goodwin S.B."/>
            <person name="Spatafora J.W."/>
            <person name="Crous P.W."/>
            <person name="Grigoriev I.V."/>
        </authorList>
    </citation>
    <scope>NUCLEOTIDE SEQUENCE</scope>
    <source>
        <strain evidence="3">CBS 342.82</strain>
    </source>
</reference>
<dbReference type="PANTHER" id="PTHR35391">
    <property type="entry name" value="C2H2-TYPE DOMAIN-CONTAINING PROTEIN-RELATED"/>
    <property type="match status" value="1"/>
</dbReference>
<organism evidence="3">
    <name type="scientific">Dissoconium aciculare CBS 342.82</name>
    <dbReference type="NCBI Taxonomy" id="1314786"/>
    <lineage>
        <taxon>Eukaryota</taxon>
        <taxon>Fungi</taxon>
        <taxon>Dikarya</taxon>
        <taxon>Ascomycota</taxon>
        <taxon>Pezizomycotina</taxon>
        <taxon>Dothideomycetes</taxon>
        <taxon>Dothideomycetidae</taxon>
        <taxon>Mycosphaerellales</taxon>
        <taxon>Dissoconiaceae</taxon>
        <taxon>Dissoconium</taxon>
    </lineage>
</organism>
<dbReference type="PANTHER" id="PTHR35391:SF5">
    <property type="entry name" value="DUF6590 DOMAIN-CONTAINING PROTEIN"/>
    <property type="match status" value="1"/>
</dbReference>
<dbReference type="OrthoDB" id="5365701at2759"/>